<keyword evidence="2" id="KW-0238">DNA-binding</keyword>
<evidence type="ECO:0000313" key="6">
    <source>
        <dbReference type="Proteomes" id="UP000010880"/>
    </source>
</evidence>
<sequence>MEELVTNLKAIADANRLKLLALLLNKDYCVKALAKELEISESAVSQHLKKLREAGLVIGIKKGYWVHYSAKDEKLVTLADKLKNLSSFVDHQDNSCCKNQ</sequence>
<evidence type="ECO:0000313" key="5">
    <source>
        <dbReference type="EMBL" id="AGB41033.1"/>
    </source>
</evidence>
<evidence type="ECO:0000256" key="2">
    <source>
        <dbReference type="ARBA" id="ARBA00023125"/>
    </source>
</evidence>
<reference evidence="6" key="1">
    <citation type="submission" date="2012-02" db="EMBL/GenBank/DDBJ databases">
        <title>The complete genome of Halobacteroides halobius DSM 5150.</title>
        <authorList>
            <person name="Lucas S."/>
            <person name="Copeland A."/>
            <person name="Lapidus A."/>
            <person name="Glavina del Rio T."/>
            <person name="Dalin E."/>
            <person name="Tice H."/>
            <person name="Bruce D."/>
            <person name="Goodwin L."/>
            <person name="Pitluck S."/>
            <person name="Peters L."/>
            <person name="Mikhailova N."/>
            <person name="Gu W."/>
            <person name="Kyrpides N."/>
            <person name="Mavromatis K."/>
            <person name="Ivanova N."/>
            <person name="Brettin T."/>
            <person name="Detter J.C."/>
            <person name="Han C."/>
            <person name="Larimer F."/>
            <person name="Land M."/>
            <person name="Hauser L."/>
            <person name="Markowitz V."/>
            <person name="Cheng J.-F."/>
            <person name="Hugenholtz P."/>
            <person name="Woyke T."/>
            <person name="Wu D."/>
            <person name="Tindall B."/>
            <person name="Pomrenke H."/>
            <person name="Brambilla E."/>
            <person name="Klenk H.-P."/>
            <person name="Eisen J.A."/>
        </authorList>
    </citation>
    <scope>NUCLEOTIDE SEQUENCE [LARGE SCALE GENOMIC DNA]</scope>
    <source>
        <strain evidence="6">ATCC 35273 / DSM 5150 / MD-1</strain>
    </source>
</reference>
<dbReference type="InterPro" id="IPR036388">
    <property type="entry name" value="WH-like_DNA-bd_sf"/>
</dbReference>
<evidence type="ECO:0000256" key="1">
    <source>
        <dbReference type="ARBA" id="ARBA00023015"/>
    </source>
</evidence>
<evidence type="ECO:0000256" key="3">
    <source>
        <dbReference type="ARBA" id="ARBA00023163"/>
    </source>
</evidence>
<dbReference type="HOGENOM" id="CLU_097806_3_5_9"/>
<name>L0KAA1_HALHC</name>
<evidence type="ECO:0000259" key="4">
    <source>
        <dbReference type="PROSITE" id="PS50987"/>
    </source>
</evidence>
<dbReference type="NCBIfam" id="NF033788">
    <property type="entry name" value="HTH_metalloreg"/>
    <property type="match status" value="1"/>
</dbReference>
<proteinExistence type="predicted"/>
<dbReference type="GO" id="GO:0003700">
    <property type="term" value="F:DNA-binding transcription factor activity"/>
    <property type="evidence" value="ECO:0007669"/>
    <property type="project" value="InterPro"/>
</dbReference>
<dbReference type="Pfam" id="PF01022">
    <property type="entry name" value="HTH_5"/>
    <property type="match status" value="1"/>
</dbReference>
<dbReference type="PROSITE" id="PS50987">
    <property type="entry name" value="HTH_ARSR_2"/>
    <property type="match status" value="1"/>
</dbReference>
<accession>L0KAA1</accession>
<dbReference type="Gene3D" id="1.10.10.10">
    <property type="entry name" value="Winged helix-like DNA-binding domain superfamily/Winged helix DNA-binding domain"/>
    <property type="match status" value="1"/>
</dbReference>
<dbReference type="PRINTS" id="PR00778">
    <property type="entry name" value="HTHARSR"/>
</dbReference>
<dbReference type="KEGG" id="hhl:Halha_1076"/>
<keyword evidence="6" id="KW-1185">Reference proteome</keyword>
<dbReference type="PANTHER" id="PTHR33154">
    <property type="entry name" value="TRANSCRIPTIONAL REGULATOR, ARSR FAMILY"/>
    <property type="match status" value="1"/>
</dbReference>
<keyword evidence="1" id="KW-0805">Transcription regulation</keyword>
<dbReference type="InterPro" id="IPR011991">
    <property type="entry name" value="ArsR-like_HTH"/>
</dbReference>
<organism evidence="5 6">
    <name type="scientific">Halobacteroides halobius (strain ATCC 35273 / DSM 5150 / MD-1)</name>
    <dbReference type="NCBI Taxonomy" id="748449"/>
    <lineage>
        <taxon>Bacteria</taxon>
        <taxon>Bacillati</taxon>
        <taxon>Bacillota</taxon>
        <taxon>Clostridia</taxon>
        <taxon>Halanaerobiales</taxon>
        <taxon>Halobacteroidaceae</taxon>
        <taxon>Halobacteroides</taxon>
    </lineage>
</organism>
<dbReference type="eggNOG" id="COG0640">
    <property type="taxonomic scope" value="Bacteria"/>
</dbReference>
<dbReference type="PANTHER" id="PTHR33154:SF18">
    <property type="entry name" value="ARSENICAL RESISTANCE OPERON REPRESSOR"/>
    <property type="match status" value="1"/>
</dbReference>
<dbReference type="CDD" id="cd00090">
    <property type="entry name" value="HTH_ARSR"/>
    <property type="match status" value="1"/>
</dbReference>
<dbReference type="SUPFAM" id="SSF46785">
    <property type="entry name" value="Winged helix' DNA-binding domain"/>
    <property type="match status" value="1"/>
</dbReference>
<protein>
    <submittedName>
        <fullName evidence="5">Putative transcriptional regulator</fullName>
    </submittedName>
</protein>
<gene>
    <name evidence="5" type="ordered locus">Halha_1076</name>
</gene>
<feature type="domain" description="HTH arsR-type" evidence="4">
    <location>
        <begin position="1"/>
        <end position="90"/>
    </location>
</feature>
<dbReference type="SMART" id="SM00418">
    <property type="entry name" value="HTH_ARSR"/>
    <property type="match status" value="1"/>
</dbReference>
<dbReference type="InterPro" id="IPR036390">
    <property type="entry name" value="WH_DNA-bd_sf"/>
</dbReference>
<dbReference type="OrthoDB" id="9798835at2"/>
<dbReference type="InterPro" id="IPR001845">
    <property type="entry name" value="HTH_ArsR_DNA-bd_dom"/>
</dbReference>
<dbReference type="Proteomes" id="UP000010880">
    <property type="component" value="Chromosome"/>
</dbReference>
<dbReference type="InterPro" id="IPR051081">
    <property type="entry name" value="HTH_MetalResp_TranReg"/>
</dbReference>
<dbReference type="STRING" id="748449.Halha_1076"/>
<dbReference type="AlphaFoldDB" id="L0KAA1"/>
<keyword evidence="3" id="KW-0804">Transcription</keyword>
<dbReference type="RefSeq" id="WP_015326758.1">
    <property type="nucleotide sequence ID" value="NC_019978.1"/>
</dbReference>
<dbReference type="EMBL" id="CP003359">
    <property type="protein sequence ID" value="AGB41033.1"/>
    <property type="molecule type" value="Genomic_DNA"/>
</dbReference>
<dbReference type="GO" id="GO:0003677">
    <property type="term" value="F:DNA binding"/>
    <property type="evidence" value="ECO:0007669"/>
    <property type="project" value="UniProtKB-KW"/>
</dbReference>